<dbReference type="InterPro" id="IPR006059">
    <property type="entry name" value="SBP"/>
</dbReference>
<comment type="caution">
    <text evidence="2">The sequence shown here is derived from an EMBL/GenBank/DDBJ whole genome shotgun (WGS) entry which is preliminary data.</text>
</comment>
<dbReference type="EMBL" id="DTFI01000073">
    <property type="protein sequence ID" value="HGI43283.1"/>
    <property type="molecule type" value="Genomic_DNA"/>
</dbReference>
<protein>
    <submittedName>
        <fullName evidence="2">Extracellular solute-binding protein</fullName>
    </submittedName>
</protein>
<keyword evidence="1" id="KW-1133">Transmembrane helix</keyword>
<dbReference type="PANTHER" id="PTHR42779:SF1">
    <property type="entry name" value="PROTEIN YNJB"/>
    <property type="match status" value="1"/>
</dbReference>
<organism evidence="2">
    <name type="scientific">Thermofilum pendens</name>
    <dbReference type="NCBI Taxonomy" id="2269"/>
    <lineage>
        <taxon>Archaea</taxon>
        <taxon>Thermoproteota</taxon>
        <taxon>Thermoprotei</taxon>
        <taxon>Thermofilales</taxon>
        <taxon>Thermofilaceae</taxon>
        <taxon>Thermofilum</taxon>
    </lineage>
</organism>
<dbReference type="PANTHER" id="PTHR42779">
    <property type="entry name" value="PROTEIN YNJB"/>
    <property type="match status" value="1"/>
</dbReference>
<keyword evidence="1" id="KW-0472">Membrane</keyword>
<reference evidence="2" key="1">
    <citation type="journal article" date="2020" name="mSystems">
        <title>Genome- and Community-Level Interaction Insights into Carbon Utilization and Element Cycling Functions of Hydrothermarchaeota in Hydrothermal Sediment.</title>
        <authorList>
            <person name="Zhou Z."/>
            <person name="Liu Y."/>
            <person name="Xu W."/>
            <person name="Pan J."/>
            <person name="Luo Z.H."/>
            <person name="Li M."/>
        </authorList>
    </citation>
    <scope>NUCLEOTIDE SEQUENCE [LARGE SCALE GENOMIC DNA]</scope>
    <source>
        <strain evidence="2">SpSt-735</strain>
    </source>
</reference>
<dbReference type="Gene3D" id="3.40.190.10">
    <property type="entry name" value="Periplasmic binding protein-like II"/>
    <property type="match status" value="2"/>
</dbReference>
<evidence type="ECO:0000313" key="2">
    <source>
        <dbReference type="EMBL" id="HGI43283.1"/>
    </source>
</evidence>
<feature type="transmembrane region" description="Helical" evidence="1">
    <location>
        <begin position="24"/>
        <end position="46"/>
    </location>
</feature>
<accession>A0A7C4B934</accession>
<dbReference type="SUPFAM" id="SSF53850">
    <property type="entry name" value="Periplasmic binding protein-like II"/>
    <property type="match status" value="1"/>
</dbReference>
<name>A0A7C4B934_THEPE</name>
<evidence type="ECO:0000256" key="1">
    <source>
        <dbReference type="SAM" id="Phobius"/>
    </source>
</evidence>
<dbReference type="Pfam" id="PF13416">
    <property type="entry name" value="SBP_bac_8"/>
    <property type="match status" value="1"/>
</dbReference>
<proteinExistence type="predicted"/>
<dbReference type="AlphaFoldDB" id="A0A7C4B934"/>
<gene>
    <name evidence="2" type="ORF">ENV17_02700</name>
</gene>
<keyword evidence="1" id="KW-0812">Transmembrane</keyword>
<sequence length="463" mass="52361">MENFINSHALRRVMAKPASQAKQIAILAAVAVIFLILGYGLAILVMPREQLPVTPTAPSALVQPPALNEKTVYTLSWSDIEALAKKEGKVVFAIFGGTHEQEVFGKVCQGFQAKYGIACEVVLGDWYSTVQALIADKQAGRTTGQYDVVFAWSLPFKMAKEAGVVWDVNLREVIPNAKKVPLIANMFGTDMYPTDGRYIPIVWWQVVMLYRKDILGKWPNADVPKSLDPDELLAWVKKYPGRFTYCDPNRGGSGHTFLMGLLYAHYGYEKFAFAGYSEERAREIMYGPGKNGMSFWELLNEIEKYMYQPGNYPQGNVAAIQLFEAGEVWLEPQWIDTVLAEIKEGRLKPEWVGMYIPEPGMPEPWDGVFIAFNAPHKAAALLFINYLLEDGVQAFLAAEEGTFPVVPGAWDLVPPDVKANPAWPVNIPYGDFHKWFYYGPFYFRHAEYMNYMMQKWIEEVAKK</sequence>